<evidence type="ECO:0000313" key="1">
    <source>
        <dbReference type="EMBL" id="GIZ02760.1"/>
    </source>
</evidence>
<gene>
    <name evidence="1" type="ORF">CEXT_232001</name>
</gene>
<reference evidence="1 2" key="1">
    <citation type="submission" date="2021-06" db="EMBL/GenBank/DDBJ databases">
        <title>Caerostris extrusa draft genome.</title>
        <authorList>
            <person name="Kono N."/>
            <person name="Arakawa K."/>
        </authorList>
    </citation>
    <scope>NUCLEOTIDE SEQUENCE [LARGE SCALE GENOMIC DNA]</scope>
</reference>
<protein>
    <submittedName>
        <fullName evidence="1">Uncharacterized protein</fullName>
    </submittedName>
</protein>
<organism evidence="1 2">
    <name type="scientific">Caerostris extrusa</name>
    <name type="common">Bark spider</name>
    <name type="synonym">Caerostris bankana</name>
    <dbReference type="NCBI Taxonomy" id="172846"/>
    <lineage>
        <taxon>Eukaryota</taxon>
        <taxon>Metazoa</taxon>
        <taxon>Ecdysozoa</taxon>
        <taxon>Arthropoda</taxon>
        <taxon>Chelicerata</taxon>
        <taxon>Arachnida</taxon>
        <taxon>Araneae</taxon>
        <taxon>Araneomorphae</taxon>
        <taxon>Entelegynae</taxon>
        <taxon>Araneoidea</taxon>
        <taxon>Araneidae</taxon>
        <taxon>Caerostris</taxon>
    </lineage>
</organism>
<accession>A0AAV4Y6W4</accession>
<keyword evidence="2" id="KW-1185">Reference proteome</keyword>
<evidence type="ECO:0000313" key="2">
    <source>
        <dbReference type="Proteomes" id="UP001054945"/>
    </source>
</evidence>
<name>A0AAV4Y6W4_CAEEX</name>
<comment type="caution">
    <text evidence="1">The sequence shown here is derived from an EMBL/GenBank/DDBJ whole genome shotgun (WGS) entry which is preliminary data.</text>
</comment>
<sequence length="76" mass="8763">MFHCRIEGGRLTVERKKDNSSPDGKVHYTKMESCVWSEPLAGKNLMFHCRLEGGRWLLKKKVDLLPKWMEIGDGTS</sequence>
<dbReference type="EMBL" id="BPLR01001499">
    <property type="protein sequence ID" value="GIZ02760.1"/>
    <property type="molecule type" value="Genomic_DNA"/>
</dbReference>
<dbReference type="AlphaFoldDB" id="A0AAV4Y6W4"/>
<proteinExistence type="predicted"/>
<dbReference type="Proteomes" id="UP001054945">
    <property type="component" value="Unassembled WGS sequence"/>
</dbReference>